<organism evidence="1 2">
    <name type="scientific">Stenotrophomonas rhizophila</name>
    <dbReference type="NCBI Taxonomy" id="216778"/>
    <lineage>
        <taxon>Bacteria</taxon>
        <taxon>Pseudomonadati</taxon>
        <taxon>Pseudomonadota</taxon>
        <taxon>Gammaproteobacteria</taxon>
        <taxon>Lysobacterales</taxon>
        <taxon>Lysobacteraceae</taxon>
        <taxon>Stenotrophomonas</taxon>
    </lineage>
</organism>
<comment type="caution">
    <text evidence="1">The sequence shown here is derived from an EMBL/GenBank/DDBJ whole genome shotgun (WGS) entry which is preliminary data.</text>
</comment>
<evidence type="ECO:0000313" key="1">
    <source>
        <dbReference type="EMBL" id="MCS4279901.1"/>
    </source>
</evidence>
<dbReference type="EMBL" id="JANUEK010000004">
    <property type="protein sequence ID" value="MCS4279901.1"/>
    <property type="molecule type" value="Genomic_DNA"/>
</dbReference>
<reference evidence="1" key="1">
    <citation type="submission" date="2022-08" db="EMBL/GenBank/DDBJ databases">
        <title>Genomic analyses of the natural microbiome of Caenorhabditis elegans.</title>
        <authorList>
            <person name="Samuel B."/>
        </authorList>
    </citation>
    <scope>NUCLEOTIDE SEQUENCE</scope>
    <source>
        <strain evidence="1">BIGb0277</strain>
    </source>
</reference>
<gene>
    <name evidence="1" type="ORF">M2412_001893</name>
</gene>
<accession>A0AAW5PIV2</accession>
<proteinExistence type="predicted"/>
<evidence type="ECO:0000313" key="2">
    <source>
        <dbReference type="Proteomes" id="UP001320691"/>
    </source>
</evidence>
<dbReference type="AlphaFoldDB" id="A0AAW5PIV2"/>
<sequence>MGVLDEEASREWAYARIEARDTPAIEIIEIATAHDRNAALDALQAVTAHADWPAAGRWLLEDLLVQFQSGQRSALDTCRTAMRVAHATQLPEDVYYAFDGLEDELVLLANGIYGTVAGLEADLVDALKQHSATV</sequence>
<dbReference type="Proteomes" id="UP001320691">
    <property type="component" value="Unassembled WGS sequence"/>
</dbReference>
<protein>
    <submittedName>
        <fullName evidence="1">Uncharacterized protein</fullName>
    </submittedName>
</protein>
<name>A0AAW5PIV2_9GAMM</name>